<organism evidence="4 5">
    <name type="scientific">Pleurodeles waltl</name>
    <name type="common">Iberian ribbed newt</name>
    <dbReference type="NCBI Taxonomy" id="8319"/>
    <lineage>
        <taxon>Eukaryota</taxon>
        <taxon>Metazoa</taxon>
        <taxon>Chordata</taxon>
        <taxon>Craniata</taxon>
        <taxon>Vertebrata</taxon>
        <taxon>Euteleostomi</taxon>
        <taxon>Amphibia</taxon>
        <taxon>Batrachia</taxon>
        <taxon>Caudata</taxon>
        <taxon>Salamandroidea</taxon>
        <taxon>Salamandridae</taxon>
        <taxon>Pleurodelinae</taxon>
        <taxon>Pleurodeles</taxon>
    </lineage>
</organism>
<evidence type="ECO:0000256" key="1">
    <source>
        <dbReference type="SAM" id="MobiDB-lite"/>
    </source>
</evidence>
<evidence type="ECO:0000256" key="2">
    <source>
        <dbReference type="SAM" id="Phobius"/>
    </source>
</evidence>
<feature type="region of interest" description="Disordered" evidence="1">
    <location>
        <begin position="19"/>
        <end position="66"/>
    </location>
</feature>
<evidence type="ECO:0000313" key="5">
    <source>
        <dbReference type="Proteomes" id="UP001066276"/>
    </source>
</evidence>
<feature type="compositionally biased region" description="Basic and acidic residues" evidence="1">
    <location>
        <begin position="132"/>
        <end position="147"/>
    </location>
</feature>
<dbReference type="EMBL" id="JANPWB010000010">
    <property type="protein sequence ID" value="KAJ1134481.1"/>
    <property type="molecule type" value="Genomic_DNA"/>
</dbReference>
<keyword evidence="2" id="KW-0472">Membrane</keyword>
<dbReference type="Proteomes" id="UP001066276">
    <property type="component" value="Chromosome 6"/>
</dbReference>
<comment type="caution">
    <text evidence="4">The sequence shown here is derived from an EMBL/GenBank/DDBJ whole genome shotgun (WGS) entry which is preliminary data.</text>
</comment>
<dbReference type="AlphaFoldDB" id="A0AAV7Q1P1"/>
<name>A0AAV7Q1P1_PLEWA</name>
<reference evidence="4" key="1">
    <citation type="journal article" date="2022" name="bioRxiv">
        <title>Sequencing and chromosome-scale assembly of the giantPleurodeles waltlgenome.</title>
        <authorList>
            <person name="Brown T."/>
            <person name="Elewa A."/>
            <person name="Iarovenko S."/>
            <person name="Subramanian E."/>
            <person name="Araus A.J."/>
            <person name="Petzold A."/>
            <person name="Susuki M."/>
            <person name="Suzuki K.-i.T."/>
            <person name="Hayashi T."/>
            <person name="Toyoda A."/>
            <person name="Oliveira C."/>
            <person name="Osipova E."/>
            <person name="Leigh N.D."/>
            <person name="Simon A."/>
            <person name="Yun M.H."/>
        </authorList>
    </citation>
    <scope>NUCLEOTIDE SEQUENCE</scope>
    <source>
        <strain evidence="4">20211129_DDA</strain>
        <tissue evidence="4">Liver</tissue>
    </source>
</reference>
<feature type="chain" id="PRO_5043417567" evidence="3">
    <location>
        <begin position="19"/>
        <end position="177"/>
    </location>
</feature>
<evidence type="ECO:0000313" key="4">
    <source>
        <dbReference type="EMBL" id="KAJ1134481.1"/>
    </source>
</evidence>
<keyword evidence="2" id="KW-1133">Transmembrane helix</keyword>
<feature type="transmembrane region" description="Helical" evidence="2">
    <location>
        <begin position="76"/>
        <end position="101"/>
    </location>
</feature>
<accession>A0AAV7Q1P1</accession>
<keyword evidence="3" id="KW-0732">Signal</keyword>
<gene>
    <name evidence="4" type="ORF">NDU88_000932</name>
</gene>
<feature type="signal peptide" evidence="3">
    <location>
        <begin position="1"/>
        <end position="18"/>
    </location>
</feature>
<protein>
    <submittedName>
        <fullName evidence="4">Uncharacterized protein</fullName>
    </submittedName>
</protein>
<feature type="region of interest" description="Disordered" evidence="1">
    <location>
        <begin position="124"/>
        <end position="147"/>
    </location>
</feature>
<evidence type="ECO:0000256" key="3">
    <source>
        <dbReference type="SAM" id="SignalP"/>
    </source>
</evidence>
<proteinExistence type="predicted"/>
<sequence>MVLLRLTLVSLLGHPNSSFEKNSAPSGHSTEAYPDSSSNENNAPSGHSTEGHPNSSFEKNSAPSGHSTEGEVYIELHFLIIGAVGISLVSAVIAFLVSCCFMRGCKGKKKKDEQEEDEVSMQYASLQNLPIKEGDASREPEQDAEKKTCYATIADIMNEPHPVEEKVTDGVSLKENP</sequence>
<keyword evidence="5" id="KW-1185">Reference proteome</keyword>
<keyword evidence="2" id="KW-0812">Transmembrane</keyword>